<gene>
    <name evidence="2" type="ORF">LAESUDRAFT_761677</name>
</gene>
<evidence type="ECO:0000313" key="2">
    <source>
        <dbReference type="EMBL" id="KZT03838.1"/>
    </source>
</evidence>
<dbReference type="AlphaFoldDB" id="A0A165CZR5"/>
<protein>
    <submittedName>
        <fullName evidence="2">Uncharacterized protein</fullName>
    </submittedName>
</protein>
<dbReference type="InParanoid" id="A0A165CZR5"/>
<dbReference type="EMBL" id="KV427641">
    <property type="protein sequence ID" value="KZT03838.1"/>
    <property type="molecule type" value="Genomic_DNA"/>
</dbReference>
<organism evidence="2 3">
    <name type="scientific">Laetiporus sulphureus 93-53</name>
    <dbReference type="NCBI Taxonomy" id="1314785"/>
    <lineage>
        <taxon>Eukaryota</taxon>
        <taxon>Fungi</taxon>
        <taxon>Dikarya</taxon>
        <taxon>Basidiomycota</taxon>
        <taxon>Agaricomycotina</taxon>
        <taxon>Agaricomycetes</taxon>
        <taxon>Polyporales</taxon>
        <taxon>Laetiporus</taxon>
    </lineage>
</organism>
<feature type="coiled-coil region" evidence="1">
    <location>
        <begin position="254"/>
        <end position="288"/>
    </location>
</feature>
<dbReference type="GeneID" id="63829990"/>
<reference evidence="2 3" key="1">
    <citation type="journal article" date="2016" name="Mol. Biol. Evol.">
        <title>Comparative Genomics of Early-Diverging Mushroom-Forming Fungi Provides Insights into the Origins of Lignocellulose Decay Capabilities.</title>
        <authorList>
            <person name="Nagy L.G."/>
            <person name="Riley R."/>
            <person name="Tritt A."/>
            <person name="Adam C."/>
            <person name="Daum C."/>
            <person name="Floudas D."/>
            <person name="Sun H."/>
            <person name="Yadav J.S."/>
            <person name="Pangilinan J."/>
            <person name="Larsson K.H."/>
            <person name="Matsuura K."/>
            <person name="Barry K."/>
            <person name="Labutti K."/>
            <person name="Kuo R."/>
            <person name="Ohm R.A."/>
            <person name="Bhattacharya S.S."/>
            <person name="Shirouzu T."/>
            <person name="Yoshinaga Y."/>
            <person name="Martin F.M."/>
            <person name="Grigoriev I.V."/>
            <person name="Hibbett D.S."/>
        </authorList>
    </citation>
    <scope>NUCLEOTIDE SEQUENCE [LARGE SCALE GENOMIC DNA]</scope>
    <source>
        <strain evidence="2 3">93-53</strain>
    </source>
</reference>
<proteinExistence type="predicted"/>
<dbReference type="OrthoDB" id="2804396at2759"/>
<evidence type="ECO:0000256" key="1">
    <source>
        <dbReference type="SAM" id="Coils"/>
    </source>
</evidence>
<evidence type="ECO:0000313" key="3">
    <source>
        <dbReference type="Proteomes" id="UP000076871"/>
    </source>
</evidence>
<accession>A0A165CZR5</accession>
<keyword evidence="1" id="KW-0175">Coiled coil</keyword>
<dbReference type="RefSeq" id="XP_040761578.1">
    <property type="nucleotide sequence ID" value="XM_040912962.1"/>
</dbReference>
<sequence>MTPAVKDYKLSPSGLKSLNLHLGRRSEDSQYKEQLQAAKMAFLVAGMHQDDNHALEQDGFHALWYTSQEQLSGEPGRREWCRFYYSLLSLTMDMLTAIDRISGGTSVMAHSGGYPQTLDDENTYTVSPHVYYSPGLCTEIPQLKSSVDRIIREFVDGMAVPVMSRWERAWISSTNHVLPLPTDSEHCCTSLHTALPAGAQFPGPSSHLVLSYSRVRAGSPDCYWQSLSNSTSLAASRTQGCEDVIPQNHHPRILKDLDQEVRRLQDEIRANERELDRLYQLIADIRQKDSRESP</sequence>
<name>A0A165CZR5_9APHY</name>
<keyword evidence="3" id="KW-1185">Reference proteome</keyword>
<dbReference type="Proteomes" id="UP000076871">
    <property type="component" value="Unassembled WGS sequence"/>
</dbReference>